<dbReference type="EMBL" id="CTEN01000001">
    <property type="protein sequence ID" value="CQR23858.1"/>
    <property type="molecule type" value="Genomic_DNA"/>
</dbReference>
<organism evidence="2 3">
    <name type="scientific">Streptococcus varani</name>
    <dbReference type="NCBI Taxonomy" id="1608583"/>
    <lineage>
        <taxon>Bacteria</taxon>
        <taxon>Bacillati</taxon>
        <taxon>Bacillota</taxon>
        <taxon>Bacilli</taxon>
        <taxon>Lactobacillales</taxon>
        <taxon>Streptococcaceae</taxon>
        <taxon>Streptococcus</taxon>
    </lineage>
</organism>
<dbReference type="OrthoDB" id="1689651at2"/>
<keyword evidence="1" id="KW-0812">Transmembrane</keyword>
<feature type="transmembrane region" description="Helical" evidence="1">
    <location>
        <begin position="200"/>
        <end position="216"/>
    </location>
</feature>
<accession>A0A0E4H3G4</accession>
<feature type="transmembrane region" description="Helical" evidence="1">
    <location>
        <begin position="286"/>
        <end position="306"/>
    </location>
</feature>
<name>A0A0E4H3G4_9STRE</name>
<feature type="transmembrane region" description="Helical" evidence="1">
    <location>
        <begin position="125"/>
        <end position="142"/>
    </location>
</feature>
<keyword evidence="3" id="KW-1185">Reference proteome</keyword>
<feature type="transmembrane region" description="Helical" evidence="1">
    <location>
        <begin position="169"/>
        <end position="194"/>
    </location>
</feature>
<evidence type="ECO:0000313" key="3">
    <source>
        <dbReference type="Proteomes" id="UP000198604"/>
    </source>
</evidence>
<evidence type="ECO:0000313" key="2">
    <source>
        <dbReference type="EMBL" id="CQR23858.1"/>
    </source>
</evidence>
<dbReference type="Proteomes" id="UP000198604">
    <property type="component" value="Unassembled WGS sequence"/>
</dbReference>
<dbReference type="AlphaFoldDB" id="A0A0E4H3G4"/>
<evidence type="ECO:0000256" key="1">
    <source>
        <dbReference type="SAM" id="Phobius"/>
    </source>
</evidence>
<reference evidence="3" key="1">
    <citation type="submission" date="2015-03" db="EMBL/GenBank/DDBJ databases">
        <authorList>
            <person name="Urmite Genomes"/>
        </authorList>
    </citation>
    <scope>NUCLEOTIDE SEQUENCE [LARGE SCALE GENOMIC DNA]</scope>
    <source>
        <strain evidence="3">FF10</strain>
    </source>
</reference>
<feature type="transmembrane region" description="Helical" evidence="1">
    <location>
        <begin position="6"/>
        <end position="25"/>
    </location>
</feature>
<dbReference type="STRING" id="1608583.BN1356_00228"/>
<feature type="transmembrane region" description="Helical" evidence="1">
    <location>
        <begin position="97"/>
        <end position="119"/>
    </location>
</feature>
<proteinExistence type="predicted"/>
<dbReference type="RefSeq" id="WP_093649600.1">
    <property type="nucleotide sequence ID" value="NZ_CTEN01000001.1"/>
</dbReference>
<keyword evidence="1" id="KW-1133">Transmembrane helix</keyword>
<dbReference type="Pfam" id="PF06166">
    <property type="entry name" value="DUF979"/>
    <property type="match status" value="1"/>
</dbReference>
<protein>
    <submittedName>
        <fullName evidence="2">Permease</fullName>
    </submittedName>
</protein>
<gene>
    <name evidence="2" type="ORF">BN1356_00228</name>
</gene>
<keyword evidence="1" id="KW-0472">Membrane</keyword>
<sequence>MAELGNTLLEIAYVIIGFQFLHTAYRVFKDTTNPARLGTTAFWGLLGVAFVGGSYLPSKVIGVIVLLLAALTLVKQVKIGQIPPIDDELAEKRSQKIGNLIFLPVMSMAILTLAIAQLIPDFGRVAIAIAAILATIAVLMITRQKPQALLSENSRTIQQISTSGILPQLLGAVGAIFTAAGVGDVIAGMIGGLVPEQSRFFGVLAYVLGMVLFTMIMGNTFAAFTVITAGIGVPFVFALGANPIVAGALAMTAGYCGTLMTPMAANFNTVPVALMDMKNPNSVIKIQAPVALVMIVIHIALMYFVAFN</sequence>
<dbReference type="InterPro" id="IPR009323">
    <property type="entry name" value="DUF979"/>
</dbReference>